<dbReference type="SUPFAM" id="SSF141729">
    <property type="entry name" value="FimD N-terminal domain-like"/>
    <property type="match status" value="1"/>
</dbReference>
<comment type="similarity">
    <text evidence="2">Belongs to the fimbrial export usher family.</text>
</comment>
<dbReference type="InterPro" id="IPR043142">
    <property type="entry name" value="PapC-like_C_sf"/>
</dbReference>
<keyword evidence="8" id="KW-0998">Cell outer membrane</keyword>
<comment type="subcellular location">
    <subcellularLocation>
        <location evidence="1">Cell outer membrane</location>
        <topology evidence="1">Multi-pass membrane protein</topology>
    </subcellularLocation>
</comment>
<gene>
    <name evidence="12" type="ordered locus">YPA_3095</name>
</gene>
<sequence length="826" mass="90291" precursor="true">MRIIKKIPIAMTTSLIMLSGAVSAIDFNTDAMDANDKQNIDLSHFTNVGYIMPGEYRLEINVNNHRIPEQVIAFYARDDEPNSSEVCLPEAVVEQFGLKPDVLQKITFWHEGQCADLRELAGLTTEVDLATSTLAINVPQDWMEYSDSNWVPSSQWDEGIPGFLLDYNVNSLFSKPKESGSTRNISLNGTSGLNAGPWRLRGDYQGNYSHNSGEQNSSTSTFDWSRIYMYRAIKSLAATLSVGENYFASSLFDTFRYAGASLSSDERMLPPNLRGYAPEVSGIARTNAKVTVSQQGRILYQTTVASGPFRIQELSDSVSGRLDVSVEEQDGTVQTFQVETAAVPYLTRPGAIRYKTSVGQPSTLNHGTEGPVFASGEFSWGVSNRWSLFGGAIGSGDYNAVSVGVGRDLYAFGAISTDITQTRASGLPNQETQSGKSLRVRYAKRFDELNSDISLAGNRFFEREFMSMNQYFGTRYFDNDLGRNKEMYTVTASKNFPDIQTNINFSYSYQNYWDQPTSNSYSATVSHAFDAFSLKDMTVNLSASRSKNNGVNDDVLYLSFSVPLGNQQTLSYSGQHNGQGNNQTVNYSNSSAIDSSYRLSAGVNNSNDNGARGQFSGFYIHRSSIAETSLNVAYAQDDFTSTGVSMRGGATVTAKGAALHGPGMSGGTRLMVNTDDIAGVPLEERNIRSNRFGIAVLNNINSYYRTDTRIDINQLADDVEVKQSAVEFALTEGAIGYRRFAMMKGEKVLATISLTDSSHPPFGSLVISAKGQELGIVSDDGFTYLSGVEPGETLDVVWSGAKQCQVAIPAVIQPQAQILLPCISVN</sequence>
<dbReference type="Gene3D" id="2.60.40.2610">
    <property type="entry name" value="Outer membrane usher protein FimD, plug domain"/>
    <property type="match status" value="1"/>
</dbReference>
<dbReference type="Gene3D" id="2.60.40.3110">
    <property type="match status" value="1"/>
</dbReference>
<feature type="domain" description="PapC-like C-terminal" evidence="10">
    <location>
        <begin position="750"/>
        <end position="807"/>
    </location>
</feature>
<keyword evidence="7" id="KW-0472">Membrane</keyword>
<dbReference type="KEGG" id="ypa:YPA_3095"/>
<evidence type="ECO:0000256" key="1">
    <source>
        <dbReference type="ARBA" id="ARBA00004571"/>
    </source>
</evidence>
<dbReference type="GO" id="GO:0009297">
    <property type="term" value="P:pilus assembly"/>
    <property type="evidence" value="ECO:0007669"/>
    <property type="project" value="InterPro"/>
</dbReference>
<dbReference type="Pfam" id="PF13953">
    <property type="entry name" value="PapC_C"/>
    <property type="match status" value="1"/>
</dbReference>
<evidence type="ECO:0000256" key="4">
    <source>
        <dbReference type="ARBA" id="ARBA00022452"/>
    </source>
</evidence>
<evidence type="ECO:0000256" key="5">
    <source>
        <dbReference type="ARBA" id="ARBA00022692"/>
    </source>
</evidence>
<keyword evidence="4" id="KW-1134">Transmembrane beta strand</keyword>
<dbReference type="GO" id="GO:0009279">
    <property type="term" value="C:cell outer membrane"/>
    <property type="evidence" value="ECO:0007669"/>
    <property type="project" value="UniProtKB-SubCell"/>
</dbReference>
<dbReference type="PANTHER" id="PTHR30451">
    <property type="entry name" value="OUTER MEMBRANE USHER PROTEIN"/>
    <property type="match status" value="1"/>
</dbReference>
<keyword evidence="3" id="KW-0813">Transport</keyword>
<organism evidence="12 13">
    <name type="scientific">Yersinia pestis bv. Antiqua (strain Antiqua)</name>
    <dbReference type="NCBI Taxonomy" id="360102"/>
    <lineage>
        <taxon>Bacteria</taxon>
        <taxon>Pseudomonadati</taxon>
        <taxon>Pseudomonadota</taxon>
        <taxon>Gammaproteobacteria</taxon>
        <taxon>Enterobacterales</taxon>
        <taxon>Yersiniaceae</taxon>
        <taxon>Yersinia</taxon>
    </lineage>
</organism>
<dbReference type="RefSeq" id="WP_002264402.1">
    <property type="nucleotide sequence ID" value="NC_008150.1"/>
</dbReference>
<dbReference type="AlphaFoldDB" id="A0A0H2YAB5"/>
<feature type="chain" id="PRO_5002602196" evidence="9">
    <location>
        <begin position="25"/>
        <end position="826"/>
    </location>
</feature>
<feature type="signal peptide" evidence="9">
    <location>
        <begin position="1"/>
        <end position="24"/>
    </location>
</feature>
<dbReference type="Proteomes" id="UP000001971">
    <property type="component" value="Chromosome"/>
</dbReference>
<dbReference type="Gene3D" id="2.60.40.2070">
    <property type="match status" value="1"/>
</dbReference>
<dbReference type="InterPro" id="IPR025885">
    <property type="entry name" value="PapC_N"/>
</dbReference>
<dbReference type="Pfam" id="PF00577">
    <property type="entry name" value="Usher"/>
    <property type="match status" value="1"/>
</dbReference>
<dbReference type="InterPro" id="IPR025949">
    <property type="entry name" value="PapC-like_C"/>
</dbReference>
<evidence type="ECO:0000259" key="11">
    <source>
        <dbReference type="Pfam" id="PF13954"/>
    </source>
</evidence>
<name>A0A0H2YAB5_YERPA</name>
<dbReference type="InterPro" id="IPR042186">
    <property type="entry name" value="FimD_plug_dom"/>
</dbReference>
<dbReference type="InterPro" id="IPR000015">
    <property type="entry name" value="Fimb_usher"/>
</dbReference>
<evidence type="ECO:0000256" key="2">
    <source>
        <dbReference type="ARBA" id="ARBA00008064"/>
    </source>
</evidence>
<protein>
    <submittedName>
        <fullName evidence="12">Outer membrane usher protein</fullName>
    </submittedName>
</protein>
<accession>A0A0H2YAB5</accession>
<dbReference type="GO" id="GO:0015473">
    <property type="term" value="F:fimbrial usher porin activity"/>
    <property type="evidence" value="ECO:0007669"/>
    <property type="project" value="InterPro"/>
</dbReference>
<keyword evidence="5" id="KW-0812">Transmembrane</keyword>
<proteinExistence type="inferred from homology"/>
<dbReference type="InterPro" id="IPR037224">
    <property type="entry name" value="PapC_N_sf"/>
</dbReference>
<keyword evidence="6 9" id="KW-0732">Signal</keyword>
<evidence type="ECO:0000256" key="9">
    <source>
        <dbReference type="SAM" id="SignalP"/>
    </source>
</evidence>
<evidence type="ECO:0000259" key="10">
    <source>
        <dbReference type="Pfam" id="PF13953"/>
    </source>
</evidence>
<dbReference type="FunFam" id="2.60.40.3110:FF:000001">
    <property type="entry name" value="Putative fimbrial outer membrane usher"/>
    <property type="match status" value="1"/>
</dbReference>
<evidence type="ECO:0000256" key="3">
    <source>
        <dbReference type="ARBA" id="ARBA00022448"/>
    </source>
</evidence>
<dbReference type="Gene3D" id="3.10.20.410">
    <property type="match status" value="1"/>
</dbReference>
<dbReference type="EMBL" id="CP000308">
    <property type="protein sequence ID" value="ABG15057.1"/>
    <property type="molecule type" value="Genomic_DNA"/>
</dbReference>
<evidence type="ECO:0000256" key="7">
    <source>
        <dbReference type="ARBA" id="ARBA00023136"/>
    </source>
</evidence>
<dbReference type="Pfam" id="PF13954">
    <property type="entry name" value="PapC_N"/>
    <property type="match status" value="1"/>
</dbReference>
<reference evidence="12 13" key="1">
    <citation type="journal article" date="2006" name="J. Bacteriol.">
        <title>Complete genome sequence of Yersinia pestis strains Antiqua and Nepal516: evidence of gene reduction in an emerging pathogen.</title>
        <authorList>
            <person name="Chain P.S."/>
            <person name="Hu P."/>
            <person name="Malfatti S.A."/>
            <person name="Radnedge L."/>
            <person name="Larimer F."/>
            <person name="Vergez L.M."/>
            <person name="Worsham P."/>
            <person name="Chu M.C."/>
            <person name="Andersen G.L."/>
        </authorList>
    </citation>
    <scope>NUCLEOTIDE SEQUENCE [LARGE SCALE GENOMIC DNA]</scope>
    <source>
        <strain evidence="12 13">Antiqua</strain>
    </source>
</reference>
<evidence type="ECO:0000313" key="13">
    <source>
        <dbReference type="Proteomes" id="UP000001971"/>
    </source>
</evidence>
<evidence type="ECO:0000256" key="6">
    <source>
        <dbReference type="ARBA" id="ARBA00022729"/>
    </source>
</evidence>
<dbReference type="PANTHER" id="PTHR30451:SF10">
    <property type="entry name" value="OUTER MEMBRANE USHER PROTEIN YFCU-RELATED"/>
    <property type="match status" value="1"/>
</dbReference>
<evidence type="ECO:0000313" key="12">
    <source>
        <dbReference type="EMBL" id="ABG15057.1"/>
    </source>
</evidence>
<evidence type="ECO:0000256" key="8">
    <source>
        <dbReference type="ARBA" id="ARBA00023237"/>
    </source>
</evidence>
<feature type="domain" description="PapC N-terminal" evidence="11">
    <location>
        <begin position="27"/>
        <end position="170"/>
    </location>
</feature>